<accession>A0A1I0GKE4</accession>
<gene>
    <name evidence="1" type="ORF">SAMN05216326_1773</name>
</gene>
<evidence type="ECO:0000313" key="1">
    <source>
        <dbReference type="EMBL" id="SET70525.1"/>
    </source>
</evidence>
<organism evidence="1 2">
    <name type="scientific">Nitrosomonas marina</name>
    <dbReference type="NCBI Taxonomy" id="917"/>
    <lineage>
        <taxon>Bacteria</taxon>
        <taxon>Pseudomonadati</taxon>
        <taxon>Pseudomonadota</taxon>
        <taxon>Betaproteobacteria</taxon>
        <taxon>Nitrosomonadales</taxon>
        <taxon>Nitrosomonadaceae</taxon>
        <taxon>Nitrosomonas</taxon>
    </lineage>
</organism>
<proteinExistence type="predicted"/>
<reference evidence="2" key="1">
    <citation type="submission" date="2016-10" db="EMBL/GenBank/DDBJ databases">
        <authorList>
            <person name="Varghese N."/>
            <person name="Submissions S."/>
        </authorList>
    </citation>
    <scope>NUCLEOTIDE SEQUENCE [LARGE SCALE GENOMIC DNA]</scope>
    <source>
        <strain evidence="2">Nm71</strain>
    </source>
</reference>
<protein>
    <submittedName>
        <fullName evidence="1">Uncharacterized protein</fullName>
    </submittedName>
</protein>
<keyword evidence="2" id="KW-1185">Reference proteome</keyword>
<dbReference type="Proteomes" id="UP000199345">
    <property type="component" value="Unassembled WGS sequence"/>
</dbReference>
<feature type="non-terminal residue" evidence="1">
    <location>
        <position position="83"/>
    </location>
</feature>
<name>A0A1I0GKE4_9PROT</name>
<dbReference type="AlphaFoldDB" id="A0A1I0GKE4"/>
<sequence>MLIVRQVVSVFPFRLEGQHPQLVIEANKDSLALRPAALPSRNLQYSITQILLHSATGVNEQFPGLDFNPLDRLPVTACNLGPA</sequence>
<evidence type="ECO:0000313" key="2">
    <source>
        <dbReference type="Proteomes" id="UP000199345"/>
    </source>
</evidence>
<dbReference type="EMBL" id="FOIA01000077">
    <property type="protein sequence ID" value="SET70525.1"/>
    <property type="molecule type" value="Genomic_DNA"/>
</dbReference>